<dbReference type="InterPro" id="IPR038396">
    <property type="entry name" value="SpoIIAA-like_sf"/>
</dbReference>
<reference evidence="1 2" key="1">
    <citation type="submission" date="2012-02" db="EMBL/GenBank/DDBJ databases">
        <title>Complete sequence of chromosome of Singulisphaera acidiphila DSM 18658.</title>
        <authorList>
            <consortium name="US DOE Joint Genome Institute (JGI-PGF)"/>
            <person name="Lucas S."/>
            <person name="Copeland A."/>
            <person name="Lapidus A."/>
            <person name="Glavina del Rio T."/>
            <person name="Dalin E."/>
            <person name="Tice H."/>
            <person name="Bruce D."/>
            <person name="Goodwin L."/>
            <person name="Pitluck S."/>
            <person name="Peters L."/>
            <person name="Ovchinnikova G."/>
            <person name="Chertkov O."/>
            <person name="Kyrpides N."/>
            <person name="Mavromatis K."/>
            <person name="Ivanova N."/>
            <person name="Brettin T."/>
            <person name="Detter J.C."/>
            <person name="Han C."/>
            <person name="Larimer F."/>
            <person name="Land M."/>
            <person name="Hauser L."/>
            <person name="Markowitz V."/>
            <person name="Cheng J.-F."/>
            <person name="Hugenholtz P."/>
            <person name="Woyke T."/>
            <person name="Wu D."/>
            <person name="Tindall B."/>
            <person name="Pomrenke H."/>
            <person name="Brambilla E."/>
            <person name="Klenk H.-P."/>
            <person name="Eisen J.A."/>
        </authorList>
    </citation>
    <scope>NUCLEOTIDE SEQUENCE [LARGE SCALE GENOMIC DNA]</scope>
    <source>
        <strain evidence="2">ATCC BAA-1392 / DSM 18658 / VKM B-2454 / MOB10</strain>
    </source>
</reference>
<dbReference type="InterPro" id="IPR036513">
    <property type="entry name" value="STAS_dom_sf"/>
</dbReference>
<dbReference type="OrthoDB" id="9811577at2"/>
<name>L0DAS6_SINAD</name>
<accession>L0DAS6</accession>
<sequence>MEEEADSKILILNLSGKLTREDYANFIPEVERTVKAHSKVRMHGFHDRTIGAAWEDIKFELHHFADIERLALIGENRWEAGMAVFCKPFTTAKLRDFDESKADVTTVCIYVITL</sequence>
<dbReference type="RefSeq" id="WP_015245519.1">
    <property type="nucleotide sequence ID" value="NC_019892.1"/>
</dbReference>
<organism evidence="1 2">
    <name type="scientific">Singulisphaera acidiphila (strain ATCC BAA-1392 / DSM 18658 / VKM B-2454 / MOB10)</name>
    <dbReference type="NCBI Taxonomy" id="886293"/>
    <lineage>
        <taxon>Bacteria</taxon>
        <taxon>Pseudomonadati</taxon>
        <taxon>Planctomycetota</taxon>
        <taxon>Planctomycetia</taxon>
        <taxon>Isosphaerales</taxon>
        <taxon>Isosphaeraceae</taxon>
        <taxon>Singulisphaera</taxon>
    </lineage>
</organism>
<proteinExistence type="predicted"/>
<dbReference type="AlphaFoldDB" id="L0DAS6"/>
<gene>
    <name evidence="1" type="ordered locus">Sinac_2002</name>
</gene>
<dbReference type="HOGENOM" id="CLU_137390_3_1_0"/>
<dbReference type="eggNOG" id="ENOG5032S70">
    <property type="taxonomic scope" value="Bacteria"/>
</dbReference>
<dbReference type="KEGG" id="saci:Sinac_2002"/>
<dbReference type="Gene3D" id="3.40.50.10600">
    <property type="entry name" value="SpoIIaa-like domains"/>
    <property type="match status" value="1"/>
</dbReference>
<dbReference type="Proteomes" id="UP000010798">
    <property type="component" value="Chromosome"/>
</dbReference>
<evidence type="ECO:0000313" key="2">
    <source>
        <dbReference type="Proteomes" id="UP000010798"/>
    </source>
</evidence>
<keyword evidence="2" id="KW-1185">Reference proteome</keyword>
<dbReference type="Pfam" id="PF11964">
    <property type="entry name" value="SpoIIAA-like"/>
    <property type="match status" value="1"/>
</dbReference>
<dbReference type="SUPFAM" id="SSF52091">
    <property type="entry name" value="SpoIIaa-like"/>
    <property type="match status" value="1"/>
</dbReference>
<evidence type="ECO:0008006" key="3">
    <source>
        <dbReference type="Google" id="ProtNLM"/>
    </source>
</evidence>
<dbReference type="InterPro" id="IPR021866">
    <property type="entry name" value="SpoIIAA-like"/>
</dbReference>
<evidence type="ECO:0000313" key="1">
    <source>
        <dbReference type="EMBL" id="AGA26352.1"/>
    </source>
</evidence>
<protein>
    <recommendedName>
        <fullName evidence="3">STAS/SEC14 domain-containing protein</fullName>
    </recommendedName>
</protein>
<dbReference type="STRING" id="886293.Sinac_2002"/>
<dbReference type="EMBL" id="CP003364">
    <property type="protein sequence ID" value="AGA26352.1"/>
    <property type="molecule type" value="Genomic_DNA"/>
</dbReference>